<gene>
    <name evidence="1" type="ORF">BV25DRAFT_1812684</name>
</gene>
<comment type="caution">
    <text evidence="1">The sequence shown here is derived from an EMBL/GenBank/DDBJ whole genome shotgun (WGS) entry which is preliminary data.</text>
</comment>
<proteinExistence type="predicted"/>
<evidence type="ECO:0000313" key="1">
    <source>
        <dbReference type="EMBL" id="KAI0057195.1"/>
    </source>
</evidence>
<protein>
    <submittedName>
        <fullName evidence="1">Uncharacterized protein</fullName>
    </submittedName>
</protein>
<accession>A0ACB8SMM6</accession>
<organism evidence="1 2">
    <name type="scientific">Artomyces pyxidatus</name>
    <dbReference type="NCBI Taxonomy" id="48021"/>
    <lineage>
        <taxon>Eukaryota</taxon>
        <taxon>Fungi</taxon>
        <taxon>Dikarya</taxon>
        <taxon>Basidiomycota</taxon>
        <taxon>Agaricomycotina</taxon>
        <taxon>Agaricomycetes</taxon>
        <taxon>Russulales</taxon>
        <taxon>Auriscalpiaceae</taxon>
        <taxon>Artomyces</taxon>
    </lineage>
</organism>
<reference evidence="1" key="1">
    <citation type="submission" date="2021-03" db="EMBL/GenBank/DDBJ databases">
        <authorList>
            <consortium name="DOE Joint Genome Institute"/>
            <person name="Ahrendt S."/>
            <person name="Looney B.P."/>
            <person name="Miyauchi S."/>
            <person name="Morin E."/>
            <person name="Drula E."/>
            <person name="Courty P.E."/>
            <person name="Chicoki N."/>
            <person name="Fauchery L."/>
            <person name="Kohler A."/>
            <person name="Kuo A."/>
            <person name="Labutti K."/>
            <person name="Pangilinan J."/>
            <person name="Lipzen A."/>
            <person name="Riley R."/>
            <person name="Andreopoulos W."/>
            <person name="He G."/>
            <person name="Johnson J."/>
            <person name="Barry K.W."/>
            <person name="Grigoriev I.V."/>
            <person name="Nagy L."/>
            <person name="Hibbett D."/>
            <person name="Henrissat B."/>
            <person name="Matheny P.B."/>
            <person name="Labbe J."/>
            <person name="Martin F."/>
        </authorList>
    </citation>
    <scope>NUCLEOTIDE SEQUENCE</scope>
    <source>
        <strain evidence="1">HHB10654</strain>
    </source>
</reference>
<keyword evidence="2" id="KW-1185">Reference proteome</keyword>
<evidence type="ECO:0000313" key="2">
    <source>
        <dbReference type="Proteomes" id="UP000814140"/>
    </source>
</evidence>
<reference evidence="1" key="2">
    <citation type="journal article" date="2022" name="New Phytol.">
        <title>Evolutionary transition to the ectomycorrhizal habit in the genomes of a hyperdiverse lineage of mushroom-forming fungi.</title>
        <authorList>
            <person name="Looney B."/>
            <person name="Miyauchi S."/>
            <person name="Morin E."/>
            <person name="Drula E."/>
            <person name="Courty P.E."/>
            <person name="Kohler A."/>
            <person name="Kuo A."/>
            <person name="LaButti K."/>
            <person name="Pangilinan J."/>
            <person name="Lipzen A."/>
            <person name="Riley R."/>
            <person name="Andreopoulos W."/>
            <person name="He G."/>
            <person name="Johnson J."/>
            <person name="Nolan M."/>
            <person name="Tritt A."/>
            <person name="Barry K.W."/>
            <person name="Grigoriev I.V."/>
            <person name="Nagy L.G."/>
            <person name="Hibbett D."/>
            <person name="Henrissat B."/>
            <person name="Matheny P.B."/>
            <person name="Labbe J."/>
            <person name="Martin F.M."/>
        </authorList>
    </citation>
    <scope>NUCLEOTIDE SEQUENCE</scope>
    <source>
        <strain evidence="1">HHB10654</strain>
    </source>
</reference>
<dbReference type="EMBL" id="MU277250">
    <property type="protein sequence ID" value="KAI0057195.1"/>
    <property type="molecule type" value="Genomic_DNA"/>
</dbReference>
<sequence>MLFYISLLALTALLVMLLYRYRAVLPIPLPERLRSFLSHPSANNYAPLATFADQAAAGMTSTTFDIEADNIREGDVRVGLDDQGTREVMEIMRRESVGFDQARLIRHNRYLAANGIDPSGMPLDAKAVTRL</sequence>
<dbReference type="Proteomes" id="UP000814140">
    <property type="component" value="Unassembled WGS sequence"/>
</dbReference>
<name>A0ACB8SMM6_9AGAM</name>